<name>A0A5J4PH50_9ZZZZ</name>
<dbReference type="Gene3D" id="1.10.287.130">
    <property type="match status" value="1"/>
</dbReference>
<protein>
    <submittedName>
        <fullName evidence="1">Uncharacterized protein</fullName>
    </submittedName>
</protein>
<gene>
    <name evidence="1" type="ORF">EZS27_040124</name>
</gene>
<reference evidence="1" key="1">
    <citation type="submission" date="2019-03" db="EMBL/GenBank/DDBJ databases">
        <title>Single cell metagenomics reveals metabolic interactions within the superorganism composed of flagellate Streblomastix strix and complex community of Bacteroidetes bacteria on its surface.</title>
        <authorList>
            <person name="Treitli S.C."/>
            <person name="Kolisko M."/>
            <person name="Husnik F."/>
            <person name="Keeling P."/>
            <person name="Hampl V."/>
        </authorList>
    </citation>
    <scope>NUCLEOTIDE SEQUENCE</scope>
    <source>
        <strain evidence="1">STM</strain>
    </source>
</reference>
<proteinExistence type="predicted"/>
<accession>A0A5J4PH50</accession>
<organism evidence="1">
    <name type="scientific">termite gut metagenome</name>
    <dbReference type="NCBI Taxonomy" id="433724"/>
    <lineage>
        <taxon>unclassified sequences</taxon>
        <taxon>metagenomes</taxon>
        <taxon>organismal metagenomes</taxon>
    </lineage>
</organism>
<dbReference type="AlphaFoldDB" id="A0A5J4PH50"/>
<evidence type="ECO:0000313" key="1">
    <source>
        <dbReference type="EMBL" id="KAA6308200.1"/>
    </source>
</evidence>
<feature type="non-terminal residue" evidence="1">
    <location>
        <position position="1"/>
    </location>
</feature>
<comment type="caution">
    <text evidence="1">The sequence shown here is derived from an EMBL/GenBank/DDBJ whole genome shotgun (WGS) entry which is preliminary data.</text>
</comment>
<dbReference type="EMBL" id="SNRY01008641">
    <property type="protein sequence ID" value="KAA6308200.1"/>
    <property type="molecule type" value="Genomic_DNA"/>
</dbReference>
<sequence length="65" mass="7789">EQSKYWMYESINEQLKENFYNNKKIKAGLIEKEQQVLNAEFTSFTAAKKLLDTYFEELKGNKLVY</sequence>